<sequence>MRCNKHPCDLSSSVGVCSSCLRERLSALIAAQVQLQQQEQQQIAQLAKAQHHSRATVIIDESRKSYSNSQHHHRRRHQPPPLIFPRSVSPYVSRRKSDDDDDYDSWSAHNQHHNLRFYSTPQVGPTYTTTSTTTTPAAYKKQNKRLSLFSSLFRSRSQKFNTHSTGYHDSIEAPSSSSPSWLSTILSGRRRKPSPQLSMEYSGSVCGEPRQRLDRGMSPARGADSEYCENCDRSPSGSVYSPESSPGWKKTPVPKAAMRRGKAGHTRNLSGLTFCLSPLVRASPSRNWSQNGGLPPEVGFSGEPRAPAKPHLSTAASYCANRSRKLADFGRVNHNR</sequence>
<feature type="compositionally biased region" description="Low complexity" evidence="1">
    <location>
        <begin position="234"/>
        <end position="246"/>
    </location>
</feature>
<keyword evidence="3" id="KW-1185">Reference proteome</keyword>
<feature type="region of interest" description="Disordered" evidence="1">
    <location>
        <begin position="284"/>
        <end position="314"/>
    </location>
</feature>
<protein>
    <submittedName>
        <fullName evidence="2">Uncharacterized protein</fullName>
    </submittedName>
</protein>
<dbReference type="AlphaFoldDB" id="A0A5N5KAM4"/>
<evidence type="ECO:0000313" key="2">
    <source>
        <dbReference type="EMBL" id="KAB5526810.1"/>
    </source>
</evidence>
<dbReference type="Proteomes" id="UP000326939">
    <property type="component" value="Chromosome 14"/>
</dbReference>
<reference evidence="3" key="1">
    <citation type="journal article" date="2019" name="Gigascience">
        <title>De novo genome assembly of the endangered Acer yangbiense, a plant species with extremely small populations endemic to Yunnan Province, China.</title>
        <authorList>
            <person name="Yang J."/>
            <person name="Wariss H.M."/>
            <person name="Tao L."/>
            <person name="Zhang R."/>
            <person name="Yun Q."/>
            <person name="Hollingsworth P."/>
            <person name="Dao Z."/>
            <person name="Luo G."/>
            <person name="Guo H."/>
            <person name="Ma Y."/>
            <person name="Sun W."/>
        </authorList>
    </citation>
    <scope>NUCLEOTIDE SEQUENCE [LARGE SCALE GENOMIC DNA]</scope>
    <source>
        <strain evidence="3">cv. br00</strain>
    </source>
</reference>
<comment type="caution">
    <text evidence="2">The sequence shown here is derived from an EMBL/GenBank/DDBJ whole genome shotgun (WGS) entry which is preliminary data.</text>
</comment>
<evidence type="ECO:0000313" key="3">
    <source>
        <dbReference type="Proteomes" id="UP000326939"/>
    </source>
</evidence>
<feature type="region of interest" description="Disordered" evidence="1">
    <location>
        <begin position="61"/>
        <end position="106"/>
    </location>
</feature>
<dbReference type="PANTHER" id="PTHR35486:SF1">
    <property type="entry name" value="OS02G0689500 PROTEIN"/>
    <property type="match status" value="1"/>
</dbReference>
<proteinExistence type="predicted"/>
<dbReference type="EMBL" id="VDCV01000014">
    <property type="protein sequence ID" value="KAB5526810.1"/>
    <property type="molecule type" value="Genomic_DNA"/>
</dbReference>
<accession>A0A5N5KAM4</accession>
<evidence type="ECO:0000256" key="1">
    <source>
        <dbReference type="SAM" id="MobiDB-lite"/>
    </source>
</evidence>
<name>A0A5N5KAM4_9ROSI</name>
<organism evidence="2 3">
    <name type="scientific">Salix brachista</name>
    <dbReference type="NCBI Taxonomy" id="2182728"/>
    <lineage>
        <taxon>Eukaryota</taxon>
        <taxon>Viridiplantae</taxon>
        <taxon>Streptophyta</taxon>
        <taxon>Embryophyta</taxon>
        <taxon>Tracheophyta</taxon>
        <taxon>Spermatophyta</taxon>
        <taxon>Magnoliopsida</taxon>
        <taxon>eudicotyledons</taxon>
        <taxon>Gunneridae</taxon>
        <taxon>Pentapetalae</taxon>
        <taxon>rosids</taxon>
        <taxon>fabids</taxon>
        <taxon>Malpighiales</taxon>
        <taxon>Salicaceae</taxon>
        <taxon>Saliceae</taxon>
        <taxon>Salix</taxon>
    </lineage>
</organism>
<feature type="region of interest" description="Disordered" evidence="1">
    <location>
        <begin position="188"/>
        <end position="264"/>
    </location>
</feature>
<gene>
    <name evidence="2" type="ORF">DKX38_020657</name>
</gene>
<dbReference type="PANTHER" id="PTHR35486">
    <property type="entry name" value="EXPRESSED PROTEIN"/>
    <property type="match status" value="1"/>
</dbReference>